<dbReference type="Gene3D" id="3.40.50.720">
    <property type="entry name" value="NAD(P)-binding Rossmann-like Domain"/>
    <property type="match status" value="1"/>
</dbReference>
<keyword evidence="4" id="KW-0511">Multifunctional enzyme</keyword>
<dbReference type="Gene3D" id="3.40.47.10">
    <property type="match status" value="1"/>
</dbReference>
<keyword evidence="8" id="KW-1185">Reference proteome</keyword>
<dbReference type="InterPro" id="IPR014030">
    <property type="entry name" value="Ketoacyl_synth_N"/>
</dbReference>
<dbReference type="InterPro" id="IPR013968">
    <property type="entry name" value="PKS_KR"/>
</dbReference>
<dbReference type="SMART" id="SM01294">
    <property type="entry name" value="PKS_PP_betabranch"/>
    <property type="match status" value="1"/>
</dbReference>
<feature type="non-terminal residue" evidence="7">
    <location>
        <position position="392"/>
    </location>
</feature>
<proteinExistence type="predicted"/>
<accession>A0ABW1BJM6</accession>
<comment type="caution">
    <text evidence="7">The sequence shown here is derived from an EMBL/GenBank/DDBJ whole genome shotgun (WGS) entry which is preliminary data.</text>
</comment>
<dbReference type="PROSITE" id="PS00012">
    <property type="entry name" value="PHOSPHOPANTETHEINE"/>
    <property type="match status" value="1"/>
</dbReference>
<organism evidence="7 8">
    <name type="scientific">Streptomyces heilongjiangensis</name>
    <dbReference type="NCBI Taxonomy" id="945052"/>
    <lineage>
        <taxon>Bacteria</taxon>
        <taxon>Bacillati</taxon>
        <taxon>Actinomycetota</taxon>
        <taxon>Actinomycetes</taxon>
        <taxon>Kitasatosporales</taxon>
        <taxon>Streptomycetaceae</taxon>
        <taxon>Streptomyces</taxon>
    </lineage>
</organism>
<dbReference type="Pfam" id="PF00550">
    <property type="entry name" value="PP-binding"/>
    <property type="match status" value="1"/>
</dbReference>
<evidence type="ECO:0000313" key="7">
    <source>
        <dbReference type="EMBL" id="MFC5813414.1"/>
    </source>
</evidence>
<dbReference type="InterPro" id="IPR020841">
    <property type="entry name" value="PKS_Beta-ketoAc_synthase_dom"/>
</dbReference>
<evidence type="ECO:0000259" key="6">
    <source>
        <dbReference type="PROSITE" id="PS52004"/>
    </source>
</evidence>
<feature type="domain" description="Ketosynthase family 3 (KS3)" evidence="6">
    <location>
        <begin position="286"/>
        <end position="392"/>
    </location>
</feature>
<gene>
    <name evidence="7" type="ORF">ACFQGO_38985</name>
</gene>
<evidence type="ECO:0000256" key="4">
    <source>
        <dbReference type="ARBA" id="ARBA00023268"/>
    </source>
</evidence>
<dbReference type="SMART" id="SM00823">
    <property type="entry name" value="PKS_PP"/>
    <property type="match status" value="1"/>
</dbReference>
<dbReference type="PANTHER" id="PTHR43775">
    <property type="entry name" value="FATTY ACID SYNTHASE"/>
    <property type="match status" value="1"/>
</dbReference>
<dbReference type="InterPro" id="IPR050091">
    <property type="entry name" value="PKS_NRPS_Biosynth_Enz"/>
</dbReference>
<sequence>DALTPERFAAVLRAKALSASHLDELTRGRDLDAFVLFSSVSGVIGTTGQGNYAAANAYLDALAERRRAAGLPATSIAWGPWADGGMADEEVVAWRMHRGGVRPLQPTLGMLALGRAAGGPRAAVMVSDIHWGEFAPPFTMTRPSPLIESLPEARAAVEGAGAASERFGRGDGSGLRDQLVGLTSAEQERVLIEVVRLCAAGVLGYSGASAVPADRAFRDLGVDSLTAVELRGTLAMATGVALTATVVFDYPTPVALARHLREHLLGDTAAAQPTGARGTDGPDGTDDPVVIVGMACRFPGGVEDPEGLWRLLSEGADAVGPFPKDRGWDLGALYDPDPEAARRGTSYVDVGAFLDGVGGFDAGFFGMSPREALAADPQQRLLLEVSWEGLER</sequence>
<dbReference type="InterPro" id="IPR036736">
    <property type="entry name" value="ACP-like_sf"/>
</dbReference>
<evidence type="ECO:0000256" key="1">
    <source>
        <dbReference type="ARBA" id="ARBA00022450"/>
    </source>
</evidence>
<dbReference type="InterPro" id="IPR057326">
    <property type="entry name" value="KR_dom"/>
</dbReference>
<dbReference type="InterPro" id="IPR036291">
    <property type="entry name" value="NAD(P)-bd_dom_sf"/>
</dbReference>
<dbReference type="EMBL" id="JBHSNZ010000113">
    <property type="protein sequence ID" value="MFC5813414.1"/>
    <property type="molecule type" value="Genomic_DNA"/>
</dbReference>
<evidence type="ECO:0000256" key="3">
    <source>
        <dbReference type="ARBA" id="ARBA00022679"/>
    </source>
</evidence>
<dbReference type="SMART" id="SM00822">
    <property type="entry name" value="PKS_KR"/>
    <property type="match status" value="1"/>
</dbReference>
<evidence type="ECO:0000256" key="2">
    <source>
        <dbReference type="ARBA" id="ARBA00022553"/>
    </source>
</evidence>
<dbReference type="SUPFAM" id="SSF51735">
    <property type="entry name" value="NAD(P)-binding Rossmann-fold domains"/>
    <property type="match status" value="1"/>
</dbReference>
<dbReference type="InterPro" id="IPR009081">
    <property type="entry name" value="PP-bd_ACP"/>
</dbReference>
<keyword evidence="3" id="KW-0808">Transferase</keyword>
<keyword evidence="1" id="KW-0596">Phosphopantetheine</keyword>
<dbReference type="InterPro" id="IPR020806">
    <property type="entry name" value="PKS_PP-bd"/>
</dbReference>
<name>A0ABW1BJM6_9ACTN</name>
<reference evidence="8" key="1">
    <citation type="journal article" date="2019" name="Int. J. Syst. Evol. Microbiol.">
        <title>The Global Catalogue of Microorganisms (GCM) 10K type strain sequencing project: providing services to taxonomists for standard genome sequencing and annotation.</title>
        <authorList>
            <consortium name="The Broad Institute Genomics Platform"/>
            <consortium name="The Broad Institute Genome Sequencing Center for Infectious Disease"/>
            <person name="Wu L."/>
            <person name="Ma J."/>
        </authorList>
    </citation>
    <scope>NUCLEOTIDE SEQUENCE [LARGE SCALE GENOMIC DNA]</scope>
    <source>
        <strain evidence="8">JCM 9918</strain>
    </source>
</reference>
<dbReference type="RefSeq" id="WP_380970213.1">
    <property type="nucleotide sequence ID" value="NZ_JBHSNZ010000113.1"/>
</dbReference>
<dbReference type="Gene3D" id="1.10.1200.10">
    <property type="entry name" value="ACP-like"/>
    <property type="match status" value="1"/>
</dbReference>
<dbReference type="InterPro" id="IPR016039">
    <property type="entry name" value="Thiolase-like"/>
</dbReference>
<feature type="domain" description="Carrier" evidence="5">
    <location>
        <begin position="189"/>
        <end position="264"/>
    </location>
</feature>
<dbReference type="Pfam" id="PF08659">
    <property type="entry name" value="KR"/>
    <property type="match status" value="1"/>
</dbReference>
<dbReference type="Pfam" id="PF00109">
    <property type="entry name" value="ketoacyl-synt"/>
    <property type="match status" value="1"/>
</dbReference>
<evidence type="ECO:0000313" key="8">
    <source>
        <dbReference type="Proteomes" id="UP001596112"/>
    </source>
</evidence>
<keyword evidence="2" id="KW-0597">Phosphoprotein</keyword>
<evidence type="ECO:0000259" key="5">
    <source>
        <dbReference type="PROSITE" id="PS50075"/>
    </source>
</evidence>
<dbReference type="PROSITE" id="PS50075">
    <property type="entry name" value="CARRIER"/>
    <property type="match status" value="1"/>
</dbReference>
<dbReference type="InterPro" id="IPR006162">
    <property type="entry name" value="Ppantetheine_attach_site"/>
</dbReference>
<dbReference type="SUPFAM" id="SSF53901">
    <property type="entry name" value="Thiolase-like"/>
    <property type="match status" value="1"/>
</dbReference>
<protein>
    <submittedName>
        <fullName evidence="7">Beta-ketoacyl synthase N-terminal-like domain-containing protein</fullName>
    </submittedName>
</protein>
<dbReference type="PANTHER" id="PTHR43775:SF51">
    <property type="entry name" value="INACTIVE PHENOLPHTHIOCEROL SYNTHESIS POLYKETIDE SYNTHASE TYPE I PKS1-RELATED"/>
    <property type="match status" value="1"/>
</dbReference>
<feature type="non-terminal residue" evidence="7">
    <location>
        <position position="1"/>
    </location>
</feature>
<dbReference type="SUPFAM" id="SSF47336">
    <property type="entry name" value="ACP-like"/>
    <property type="match status" value="1"/>
</dbReference>
<dbReference type="Proteomes" id="UP001596112">
    <property type="component" value="Unassembled WGS sequence"/>
</dbReference>
<dbReference type="PROSITE" id="PS52004">
    <property type="entry name" value="KS3_2"/>
    <property type="match status" value="1"/>
</dbReference>